<sequence length="167" mass="19680">MLRVVNYKSLSHEKRHLTVLLRIIGEEIDTLIEHQKDLQKRLNEIANIESEARKMSILDHAQIIEESKEPKSIIPKREIEKQKDKDSVQSVRKGRFFDLSSLTRLIKNILKESQEPITSTDLFNELQKRTKENLTKSNFQKNILRRARQLDDGIVRENGKYLYKKNG</sequence>
<reference evidence="1" key="1">
    <citation type="submission" date="2022-02" db="EMBL/GenBank/DDBJ databases">
        <authorList>
            <person name="Nazir A."/>
            <person name="Chen Y."/>
            <person name="Liu Y."/>
        </authorList>
    </citation>
    <scope>NUCLEOTIDE SEQUENCE</scope>
</reference>
<proteinExistence type="predicted"/>
<accession>A0AC61TS55</accession>
<evidence type="ECO:0000313" key="2">
    <source>
        <dbReference type="Proteomes" id="UP000829276"/>
    </source>
</evidence>
<organism evidence="1 2">
    <name type="scientific">Bacillus phage vB_BsuS_PJN02</name>
    <dbReference type="NCBI Taxonomy" id="2920374"/>
    <lineage>
        <taxon>Viruses</taxon>
        <taxon>Duplodnaviria</taxon>
        <taxon>Heunggongvirae</taxon>
        <taxon>Uroviricota</taxon>
        <taxon>Caudoviricetes</taxon>
        <taxon>Heleneionescovirinae</taxon>
        <taxon>Zhangjivirus</taxon>
        <taxon>Zhangjivirus PJN02</taxon>
    </lineage>
</organism>
<keyword evidence="2" id="KW-1185">Reference proteome</keyword>
<dbReference type="Proteomes" id="UP000829276">
    <property type="component" value="Segment"/>
</dbReference>
<evidence type="ECO:0000313" key="1">
    <source>
        <dbReference type="EMBL" id="UNH58407.1"/>
    </source>
</evidence>
<dbReference type="EMBL" id="OM634653">
    <property type="protein sequence ID" value="UNH58407.1"/>
    <property type="molecule type" value="Genomic_DNA"/>
</dbReference>
<name>A0AC61TS55_9CAUD</name>
<protein>
    <submittedName>
        <fullName evidence="1">Uncharacterized protein</fullName>
    </submittedName>
</protein>